<dbReference type="GO" id="GO:0015631">
    <property type="term" value="F:tubulin binding"/>
    <property type="evidence" value="ECO:0007669"/>
    <property type="project" value="TreeGrafter"/>
</dbReference>
<dbReference type="EMBL" id="CAJOBR010035020">
    <property type="protein sequence ID" value="CAF5009083.1"/>
    <property type="molecule type" value="Genomic_DNA"/>
</dbReference>
<dbReference type="GO" id="GO:0005737">
    <property type="term" value="C:cytoplasm"/>
    <property type="evidence" value="ECO:0007669"/>
    <property type="project" value="TreeGrafter"/>
</dbReference>
<reference evidence="1" key="1">
    <citation type="submission" date="2021-02" db="EMBL/GenBank/DDBJ databases">
        <authorList>
            <person name="Nowell W R."/>
        </authorList>
    </citation>
    <scope>NUCLEOTIDE SEQUENCE</scope>
</reference>
<accession>A0A822BI50</accession>
<dbReference type="InterPro" id="IPR033304">
    <property type="entry name" value="DLEC1"/>
</dbReference>
<gene>
    <name evidence="1" type="ORF">QYT958_LOCUS38899</name>
</gene>
<dbReference type="AlphaFoldDB" id="A0A822BI50"/>
<dbReference type="Gene3D" id="2.60.40.10">
    <property type="entry name" value="Immunoglobulins"/>
    <property type="match status" value="1"/>
</dbReference>
<dbReference type="PANTHER" id="PTHR46348">
    <property type="entry name" value="DELETED IN LUNG AND ESOPHAGEAL CANCER PROTEIN 1"/>
    <property type="match status" value="1"/>
</dbReference>
<feature type="non-terminal residue" evidence="1">
    <location>
        <position position="1"/>
    </location>
</feature>
<comment type="caution">
    <text evidence="1">The sequence shown here is derived from an EMBL/GenBank/DDBJ whole genome shotgun (WGS) entry which is preliminary data.</text>
</comment>
<feature type="non-terminal residue" evidence="1">
    <location>
        <position position="160"/>
    </location>
</feature>
<organism evidence="1 2">
    <name type="scientific">Rotaria socialis</name>
    <dbReference type="NCBI Taxonomy" id="392032"/>
    <lineage>
        <taxon>Eukaryota</taxon>
        <taxon>Metazoa</taxon>
        <taxon>Spiralia</taxon>
        <taxon>Gnathifera</taxon>
        <taxon>Rotifera</taxon>
        <taxon>Eurotatoria</taxon>
        <taxon>Bdelloidea</taxon>
        <taxon>Philodinida</taxon>
        <taxon>Philodinidae</taxon>
        <taxon>Rotaria</taxon>
    </lineage>
</organism>
<dbReference type="GO" id="GO:0005929">
    <property type="term" value="C:cilium"/>
    <property type="evidence" value="ECO:0007669"/>
    <property type="project" value="TreeGrafter"/>
</dbReference>
<evidence type="ECO:0000313" key="1">
    <source>
        <dbReference type="EMBL" id="CAF5009083.1"/>
    </source>
</evidence>
<proteinExistence type="predicted"/>
<sequence>FTLDFNRVQLGEKASLQLSITNLTDIESGVKAKIAKFKTRPLSVANGRKTQNFEPTEQEIGVGFHLENSETTAYALPPRETTIIPLSVTSSMWGDYTDTLQLQIEGMDSIKEIPIRVHISGNPIKTYLSTSKSDKASSLPVLQFGSMLHNSLPITKKVHM</sequence>
<dbReference type="PANTHER" id="PTHR46348:SF1">
    <property type="entry name" value="DELETED IN LUNG AND ESOPHAGEAL CANCER PROTEIN 1"/>
    <property type="match status" value="1"/>
</dbReference>
<dbReference type="GO" id="GO:0008285">
    <property type="term" value="P:negative regulation of cell population proliferation"/>
    <property type="evidence" value="ECO:0007669"/>
    <property type="project" value="InterPro"/>
</dbReference>
<protein>
    <submittedName>
        <fullName evidence="1">Uncharacterized protein</fullName>
    </submittedName>
</protein>
<name>A0A822BI50_9BILA</name>
<evidence type="ECO:0000313" key="2">
    <source>
        <dbReference type="Proteomes" id="UP000663848"/>
    </source>
</evidence>
<dbReference type="InterPro" id="IPR013783">
    <property type="entry name" value="Ig-like_fold"/>
</dbReference>
<dbReference type="Proteomes" id="UP000663848">
    <property type="component" value="Unassembled WGS sequence"/>
</dbReference>